<accession>A0A1W6MLX8</accession>
<sequence length="124" mass="14434">MQKLLSLNLLICLLFTSIPFISQGQNSKKIEPNTLTELIETKQKLDQTGKLKDRYTIQLYYGNREKATKMKRDYEALALGWKCDLFWESPNLAVRVGKFRNRLEADQALIIVREQFPNAIVMKP</sequence>
<dbReference type="AlphaFoldDB" id="A0A1W6MLX8"/>
<name>A0A1W6MLX8_9FLAO</name>
<organism evidence="2 3">
    <name type="scientific">Nonlabens spongiae</name>
    <dbReference type="NCBI Taxonomy" id="331648"/>
    <lineage>
        <taxon>Bacteria</taxon>
        <taxon>Pseudomonadati</taxon>
        <taxon>Bacteroidota</taxon>
        <taxon>Flavobacteriia</taxon>
        <taxon>Flavobacteriales</taxon>
        <taxon>Flavobacteriaceae</taxon>
        <taxon>Nonlabens</taxon>
    </lineage>
</organism>
<feature type="signal peptide" evidence="1">
    <location>
        <begin position="1"/>
        <end position="24"/>
    </location>
</feature>
<protein>
    <recommendedName>
        <fullName evidence="4">Translation initiation factor IF-2</fullName>
    </recommendedName>
</protein>
<proteinExistence type="predicted"/>
<evidence type="ECO:0008006" key="4">
    <source>
        <dbReference type="Google" id="ProtNLM"/>
    </source>
</evidence>
<feature type="chain" id="PRO_5012122508" description="Translation initiation factor IF-2" evidence="1">
    <location>
        <begin position="25"/>
        <end position="124"/>
    </location>
</feature>
<reference evidence="2 3" key="1">
    <citation type="submission" date="2016-11" db="EMBL/GenBank/DDBJ databases">
        <title>Trade-off between light-utilization and light-protection in marine flavobacteria.</title>
        <authorList>
            <person name="Kumagai Y."/>
        </authorList>
    </citation>
    <scope>NUCLEOTIDE SEQUENCE [LARGE SCALE GENOMIC DNA]</scope>
    <source>
        <strain evidence="2 3">JCM 13191</strain>
    </source>
</reference>
<evidence type="ECO:0000313" key="3">
    <source>
        <dbReference type="Proteomes" id="UP000193431"/>
    </source>
</evidence>
<dbReference type="Proteomes" id="UP000193431">
    <property type="component" value="Chromosome"/>
</dbReference>
<dbReference type="EMBL" id="CP019344">
    <property type="protein sequence ID" value="ARN78598.1"/>
    <property type="molecule type" value="Genomic_DNA"/>
</dbReference>
<evidence type="ECO:0000313" key="2">
    <source>
        <dbReference type="EMBL" id="ARN78598.1"/>
    </source>
</evidence>
<evidence type="ECO:0000256" key="1">
    <source>
        <dbReference type="SAM" id="SignalP"/>
    </source>
</evidence>
<dbReference type="RefSeq" id="WP_085767402.1">
    <property type="nucleotide sequence ID" value="NZ_CP019344.1"/>
</dbReference>
<dbReference type="STRING" id="331648.BST97_11705"/>
<keyword evidence="1" id="KW-0732">Signal</keyword>
<gene>
    <name evidence="2" type="ORF">BST97_11705</name>
</gene>
<keyword evidence="3" id="KW-1185">Reference proteome</keyword>